<dbReference type="InParanoid" id="A0A1D6NT05"/>
<feature type="region of interest" description="Disordered" evidence="1">
    <location>
        <begin position="173"/>
        <end position="235"/>
    </location>
</feature>
<dbReference type="Gene3D" id="1.10.287.110">
    <property type="entry name" value="DnaJ domain"/>
    <property type="match status" value="1"/>
</dbReference>
<dbReference type="CDD" id="cd06257">
    <property type="entry name" value="DnaJ"/>
    <property type="match status" value="1"/>
</dbReference>
<dbReference type="Pfam" id="PF00226">
    <property type="entry name" value="DnaJ"/>
    <property type="match status" value="1"/>
</dbReference>
<feature type="compositionally biased region" description="Low complexity" evidence="1">
    <location>
        <begin position="187"/>
        <end position="199"/>
    </location>
</feature>
<dbReference type="PANTHER" id="PTHR44743:SF9">
    <property type="entry name" value="OS06G0195800 PROTEIN"/>
    <property type="match status" value="1"/>
</dbReference>
<dbReference type="IntAct" id="A0A1D6NT05">
    <property type="interactions" value="11"/>
</dbReference>
<dbReference type="AlphaFoldDB" id="A0A1D6NT05"/>
<dbReference type="PRINTS" id="PR00625">
    <property type="entry name" value="JDOMAIN"/>
</dbReference>
<evidence type="ECO:0000256" key="1">
    <source>
        <dbReference type="SAM" id="MobiDB-lite"/>
    </source>
</evidence>
<protein>
    <submittedName>
        <fullName evidence="2">Chaperone DnaJ-domain superfamily protein</fullName>
    </submittedName>
</protein>
<dbReference type="SMART" id="SM00271">
    <property type="entry name" value="DnaJ"/>
    <property type="match status" value="1"/>
</dbReference>
<proteinExistence type="predicted"/>
<dbReference type="PROSITE" id="PS00636">
    <property type="entry name" value="DNAJ_1"/>
    <property type="match status" value="1"/>
</dbReference>
<sequence>MTAGQCGNIQDQEAAPGADLYAVLGLNRECTDAELRVAYRRLAMIWHPDRCSASGSSARVEEAKERFQEIQGAYSVLSDSNKRLLYDVGVYDSEDDDADLSGMGDFLGEMADMMSQATPTVTPAPAGQDLEHPSRVEIRALTQSSPSVNVQESFEELQQLFVDMFQDDLDGAGFFGGLPTSRSAQGPSSTSLPPSTSPLRPTPPARSKGAQTPSSFNGAGRRGSTAKRPRTGWAGLEPDLGLSGFCFMVSKSKERPAAWACDGGDERSGSKQRLSTSRDVSGSGGGMSRSRGRAKAVETCGQ</sequence>
<dbReference type="InterPro" id="IPR036869">
    <property type="entry name" value="J_dom_sf"/>
</dbReference>
<dbReference type="SMR" id="A0A1D6NT05"/>
<organism evidence="2">
    <name type="scientific">Zea mays</name>
    <name type="common">Maize</name>
    <dbReference type="NCBI Taxonomy" id="4577"/>
    <lineage>
        <taxon>Eukaryota</taxon>
        <taxon>Viridiplantae</taxon>
        <taxon>Streptophyta</taxon>
        <taxon>Embryophyta</taxon>
        <taxon>Tracheophyta</taxon>
        <taxon>Spermatophyta</taxon>
        <taxon>Magnoliopsida</taxon>
        <taxon>Liliopsida</taxon>
        <taxon>Poales</taxon>
        <taxon>Poaceae</taxon>
        <taxon>PACMAD clade</taxon>
        <taxon>Panicoideae</taxon>
        <taxon>Andropogonodae</taxon>
        <taxon>Andropogoneae</taxon>
        <taxon>Tripsacinae</taxon>
        <taxon>Zea</taxon>
    </lineage>
</organism>
<feature type="region of interest" description="Disordered" evidence="1">
    <location>
        <begin position="256"/>
        <end position="302"/>
    </location>
</feature>
<dbReference type="STRING" id="4577.A0A1D6NT05"/>
<dbReference type="GO" id="GO:0005783">
    <property type="term" value="C:endoplasmic reticulum"/>
    <property type="evidence" value="ECO:0007669"/>
    <property type="project" value="UniProtKB-ARBA"/>
</dbReference>
<dbReference type="EMBL" id="CM000785">
    <property type="protein sequence ID" value="AQL01362.1"/>
    <property type="molecule type" value="Genomic_DNA"/>
</dbReference>
<name>A0A1D6NT05_MAIZE</name>
<dbReference type="PROSITE" id="PS50076">
    <property type="entry name" value="DNAJ_2"/>
    <property type="match status" value="1"/>
</dbReference>
<dbReference type="PANTHER" id="PTHR44743">
    <property type="entry name" value="PUTATIVE, EXPRESSED-RELATED"/>
    <property type="match status" value="1"/>
</dbReference>
<dbReference type="InterPro" id="IPR018253">
    <property type="entry name" value="DnaJ_domain_CS"/>
</dbReference>
<gene>
    <name evidence="2" type="ORF">ZEAMMB73_Zm00001d045036</name>
</gene>
<dbReference type="InterPro" id="IPR001623">
    <property type="entry name" value="DnaJ_domain"/>
</dbReference>
<dbReference type="OMA" id="ISGFCFE"/>
<evidence type="ECO:0000313" key="2">
    <source>
        <dbReference type="EMBL" id="AQL01362.1"/>
    </source>
</evidence>
<dbReference type="ExpressionAtlas" id="A0A1D6NT05">
    <property type="expression patterns" value="baseline and differential"/>
</dbReference>
<accession>A0A1D6NT05</accession>
<reference evidence="2" key="1">
    <citation type="submission" date="2015-12" db="EMBL/GenBank/DDBJ databases">
        <title>Update maize B73 reference genome by single molecule sequencing technologies.</title>
        <authorList>
            <consortium name="Maize Genome Sequencing Project"/>
            <person name="Ware D."/>
        </authorList>
    </citation>
    <scope>NUCLEOTIDE SEQUENCE</scope>
    <source>
        <tissue evidence="2">Seedling</tissue>
    </source>
</reference>
<dbReference type="SUPFAM" id="SSF46565">
    <property type="entry name" value="Chaperone J-domain"/>
    <property type="match status" value="1"/>
</dbReference>